<dbReference type="PANTHER" id="PTHR30528:SF0">
    <property type="entry name" value="CYTOPLASMIC PROTEIN"/>
    <property type="match status" value="1"/>
</dbReference>
<dbReference type="Proteomes" id="UP000008366">
    <property type="component" value="Unassembled WGS sequence"/>
</dbReference>
<gene>
    <name evidence="1" type="ORF">KILIM_060_00110</name>
</gene>
<dbReference type="OrthoDB" id="9787207at2"/>
<dbReference type="STRING" id="1184609.KILIM_060_00110"/>
<evidence type="ECO:0000313" key="2">
    <source>
        <dbReference type="Proteomes" id="UP000008366"/>
    </source>
</evidence>
<dbReference type="AlphaFoldDB" id="K6VLX1"/>
<dbReference type="EMBL" id="BAHD01000060">
    <property type="protein sequence ID" value="GAB97213.1"/>
    <property type="molecule type" value="Genomic_DNA"/>
</dbReference>
<dbReference type="PANTHER" id="PTHR30528">
    <property type="entry name" value="CYTOPLASMIC PROTEIN"/>
    <property type="match status" value="1"/>
</dbReference>
<dbReference type="InterPro" id="IPR009351">
    <property type="entry name" value="AlkZ-like"/>
</dbReference>
<dbReference type="eggNOG" id="COG3214">
    <property type="taxonomic scope" value="Bacteria"/>
</dbReference>
<name>K6VLX1_9MICO</name>
<dbReference type="RefSeq" id="WP_006593745.1">
    <property type="nucleotide sequence ID" value="NZ_BAHD01000060.1"/>
</dbReference>
<reference evidence="1 2" key="1">
    <citation type="submission" date="2012-08" db="EMBL/GenBank/DDBJ databases">
        <title>Whole genome shotgun sequence of Kineosphaera limosa NBRC 100340.</title>
        <authorList>
            <person name="Yoshida I."/>
            <person name="Isaki S."/>
            <person name="Hosoyama A."/>
            <person name="Tsuchikane K."/>
            <person name="Katsumata H."/>
            <person name="Ando Y."/>
            <person name="Ohji S."/>
            <person name="Hamada M."/>
            <person name="Tamura T."/>
            <person name="Yamazoe A."/>
            <person name="Yamazaki S."/>
            <person name="Fujita N."/>
        </authorList>
    </citation>
    <scope>NUCLEOTIDE SEQUENCE [LARGE SCALE GENOMIC DNA]</scope>
    <source>
        <strain evidence="1 2">NBRC 100340</strain>
    </source>
</reference>
<comment type="caution">
    <text evidence="1">The sequence shown here is derived from an EMBL/GenBank/DDBJ whole genome shotgun (WGS) entry which is preliminary data.</text>
</comment>
<evidence type="ECO:0008006" key="3">
    <source>
        <dbReference type="Google" id="ProtNLM"/>
    </source>
</evidence>
<accession>K6VLX1</accession>
<protein>
    <recommendedName>
        <fullName evidence="3">Cytoplasmic protein</fullName>
    </recommendedName>
</protein>
<keyword evidence="2" id="KW-1185">Reference proteome</keyword>
<organism evidence="1 2">
    <name type="scientific">Kineosphaera limosa NBRC 100340</name>
    <dbReference type="NCBI Taxonomy" id="1184609"/>
    <lineage>
        <taxon>Bacteria</taxon>
        <taxon>Bacillati</taxon>
        <taxon>Actinomycetota</taxon>
        <taxon>Actinomycetes</taxon>
        <taxon>Micrococcales</taxon>
        <taxon>Dermatophilaceae</taxon>
        <taxon>Kineosphaera</taxon>
    </lineage>
</organism>
<evidence type="ECO:0000313" key="1">
    <source>
        <dbReference type="EMBL" id="GAB97213.1"/>
    </source>
</evidence>
<sequence>MLVSPAQARRIALAAQGFGARFRPRGTVRPHHLRAVADRLGVVQIDSVNAVTRSHYLPFYSRLGPYDPTMLDALRDGPGGVGGRRIQRHLVEYWAHEASLIPIETWPLYGVRMRRAREEAWGNIQRIAADHPGLVDSVLQVVTDVGPMTSRETEAAMAHDDPRHRTHWGWNWSQVKTALEHLFWTGQLTSAGRTAQFERRYCAPEVLLPEHVLARGPYGRDPLPESEATQALVEYAARAFGLASEQCLRDYARISPERARPAIERLVERGVLVPAQVPTWRRPLLLHAEAATPARVRARALLSPFDSLIWQRDRTRALFDFDYRLEIYVPAPKRVHGYYVLPFLLGDRLVGRVDARSDRAAGVLRVHARHWESGRGDASDRAELDEELRSLADFLGLVDVEDAPGPVGP</sequence>
<dbReference type="Pfam" id="PF06224">
    <property type="entry name" value="AlkZ-like"/>
    <property type="match status" value="1"/>
</dbReference>
<proteinExistence type="predicted"/>